<gene>
    <name evidence="1" type="ORF">CHIRRI_LOCUS206</name>
</gene>
<dbReference type="OrthoDB" id="10418826at2759"/>
<reference evidence="1" key="2">
    <citation type="submission" date="2022-10" db="EMBL/GenBank/DDBJ databases">
        <authorList>
            <consortium name="ENA_rothamsted_submissions"/>
            <consortium name="culmorum"/>
            <person name="King R."/>
        </authorList>
    </citation>
    <scope>NUCLEOTIDE SEQUENCE</scope>
</reference>
<sequence length="380" mass="45023">MDPLFIFYDIHELIIQHFNYNDIFRIFKVSKYWHCLILENSKFAMRKIRLNVHESNHDEVYNVLDQKISEMNSDVLDLLESQRKYQNIKVYVDHGWDFIDQLVRNLAESLVSIEVSSDIFVENLKIPNLKFLKLDNPLLEGLTSCSNKLKKLAVRMSGREYWLKKESPIAIKSALKKNSQLEVIELDEDLTSIIFESNISSDVNFRLKRLCIEFLKFNNDEEIFGNARKFLEKQQNLTNLAIKFPDSPTIQWIYENQTNLESFQIKIHFEQNPRDFQVISNGAIKCLDLDISSNWQYTMNIKFALRTFITSTPNLEVLKIRMTSPLEIDDFRFLLFNSLKLKKLYQNADECLHTYNEIYEQIRQDHDNISPNVEFFNNSD</sequence>
<evidence type="ECO:0000313" key="2">
    <source>
        <dbReference type="Proteomes" id="UP001153620"/>
    </source>
</evidence>
<dbReference type="AlphaFoldDB" id="A0A9N9RG29"/>
<evidence type="ECO:0000313" key="1">
    <source>
        <dbReference type="EMBL" id="CAG9797206.1"/>
    </source>
</evidence>
<name>A0A9N9RG29_9DIPT</name>
<reference evidence="1" key="1">
    <citation type="submission" date="2022-01" db="EMBL/GenBank/DDBJ databases">
        <authorList>
            <person name="King R."/>
        </authorList>
    </citation>
    <scope>NUCLEOTIDE SEQUENCE</scope>
</reference>
<organism evidence="1 2">
    <name type="scientific">Chironomus riparius</name>
    <dbReference type="NCBI Taxonomy" id="315576"/>
    <lineage>
        <taxon>Eukaryota</taxon>
        <taxon>Metazoa</taxon>
        <taxon>Ecdysozoa</taxon>
        <taxon>Arthropoda</taxon>
        <taxon>Hexapoda</taxon>
        <taxon>Insecta</taxon>
        <taxon>Pterygota</taxon>
        <taxon>Neoptera</taxon>
        <taxon>Endopterygota</taxon>
        <taxon>Diptera</taxon>
        <taxon>Nematocera</taxon>
        <taxon>Chironomoidea</taxon>
        <taxon>Chironomidae</taxon>
        <taxon>Chironominae</taxon>
        <taxon>Chironomus</taxon>
    </lineage>
</organism>
<dbReference type="SUPFAM" id="SSF52047">
    <property type="entry name" value="RNI-like"/>
    <property type="match status" value="1"/>
</dbReference>
<evidence type="ECO:0008006" key="3">
    <source>
        <dbReference type="Google" id="ProtNLM"/>
    </source>
</evidence>
<protein>
    <recommendedName>
        <fullName evidence="3">F-box domain-containing protein</fullName>
    </recommendedName>
</protein>
<proteinExistence type="predicted"/>
<keyword evidence="2" id="KW-1185">Reference proteome</keyword>
<dbReference type="EMBL" id="OU895877">
    <property type="protein sequence ID" value="CAG9797206.1"/>
    <property type="molecule type" value="Genomic_DNA"/>
</dbReference>
<accession>A0A9N9RG29</accession>
<dbReference type="Proteomes" id="UP001153620">
    <property type="component" value="Chromosome 1"/>
</dbReference>